<accession>A0A2A5QQN2</accession>
<reference evidence="3 4" key="1">
    <citation type="submission" date="2017-09" db="EMBL/GenBank/DDBJ databases">
        <title>Genome sequences of Natrinema ejinorence JCM 13890T.</title>
        <authorList>
            <person name="Roh S.W."/>
            <person name="Kim Y.B."/>
            <person name="Kim J.Y."/>
        </authorList>
    </citation>
    <scope>NUCLEOTIDE SEQUENCE [LARGE SCALE GENOMIC DNA]</scope>
    <source>
        <strain evidence="3 4">JCM 13890</strain>
    </source>
</reference>
<dbReference type="Pfam" id="PF23951">
    <property type="entry name" value="DUF7282"/>
    <property type="match status" value="1"/>
</dbReference>
<feature type="compositionally biased region" description="Acidic residues" evidence="1">
    <location>
        <begin position="573"/>
        <end position="618"/>
    </location>
</feature>
<dbReference type="EMBL" id="NXNI01000001">
    <property type="protein sequence ID" value="PCR89168.1"/>
    <property type="molecule type" value="Genomic_DNA"/>
</dbReference>
<evidence type="ECO:0000313" key="3">
    <source>
        <dbReference type="EMBL" id="PCR89168.1"/>
    </source>
</evidence>
<feature type="domain" description="DUF7282" evidence="2">
    <location>
        <begin position="88"/>
        <end position="203"/>
    </location>
</feature>
<evidence type="ECO:0000259" key="2">
    <source>
        <dbReference type="Pfam" id="PF23951"/>
    </source>
</evidence>
<evidence type="ECO:0000313" key="4">
    <source>
        <dbReference type="Proteomes" id="UP000219689"/>
    </source>
</evidence>
<dbReference type="Proteomes" id="UP000219689">
    <property type="component" value="Unassembled WGS sequence"/>
</dbReference>
<organism evidence="3 4">
    <name type="scientific">Natrinema ejinorense</name>
    <dbReference type="NCBI Taxonomy" id="373386"/>
    <lineage>
        <taxon>Archaea</taxon>
        <taxon>Methanobacteriati</taxon>
        <taxon>Methanobacteriota</taxon>
        <taxon>Stenosarchaea group</taxon>
        <taxon>Halobacteria</taxon>
        <taxon>Halobacteriales</taxon>
        <taxon>Natrialbaceae</taxon>
        <taxon>Natrinema</taxon>
    </lineage>
</organism>
<feature type="region of interest" description="Disordered" evidence="1">
    <location>
        <begin position="34"/>
        <end position="87"/>
    </location>
</feature>
<keyword evidence="4" id="KW-1185">Reference proteome</keyword>
<proteinExistence type="predicted"/>
<feature type="region of interest" description="Disordered" evidence="1">
    <location>
        <begin position="331"/>
        <end position="475"/>
    </location>
</feature>
<gene>
    <name evidence="3" type="ORF">CP557_00615</name>
</gene>
<feature type="compositionally biased region" description="Acidic residues" evidence="1">
    <location>
        <begin position="206"/>
        <end position="301"/>
    </location>
</feature>
<feature type="region of interest" description="Disordered" evidence="1">
    <location>
        <begin position="204"/>
        <end position="301"/>
    </location>
</feature>
<sequence>MNARNQLLVVLTALMLVCSSGAMVVAATSGDAIDQSNDVSEDEYDTADNESTEETADEQEVAETADDTDAELEPDADSENESDGSQGAYVTFNDQTIEDDTVVVENVSLASPGFVTIHDSSLLEGNVLESVIGTSEYLEAGTYENVEITLDESLEDEDTLIAMPHRDTNANQEYDFVESEGMADTPFTLADSEEPVTDDALVTIDGVDDEEPADDDETDEDELDEEPFDDNETDEDEFDEEPFDDNETDEDELDEEPFDDNETDEDDLDEEPFDDNETDEDELDEEPMDEEPMDELPIDGDEQPIFVTVEELSVEDVNLENTTVYVLVVGEDIDADELPDEIDNVTDEDDLDEVPIDDNETDEDEFDEEPIDDNETDEDDLDEEPIDDNETDEDDLDEVPIDDNETDEDDLDEEPIDDNETDEDDLDEVPIDDNETDEDDLDEVPIDDNETDEDDLDEEPIDDNETDEDELDEDGVVTAEPFNVSNLSAPESATVGETITVTATITNPADEERTESVQFRLEGDLVAEQNLTLEGDESTDVEFEVDTTGIPAGDYVHMVLTDQTGEVAFLELTEDTDEDDLGEDDLDEEPFDDNETDEDDTNETDDGLEETDENDTADDSGLAIGLVLA</sequence>
<comment type="caution">
    <text evidence="3">The sequence shown here is derived from an EMBL/GenBank/DDBJ whole genome shotgun (WGS) entry which is preliminary data.</text>
</comment>
<name>A0A2A5QQN2_9EURY</name>
<dbReference type="AlphaFoldDB" id="A0A2A5QQN2"/>
<feature type="region of interest" description="Disordered" evidence="1">
    <location>
        <begin position="573"/>
        <end position="621"/>
    </location>
</feature>
<dbReference type="InterPro" id="IPR055706">
    <property type="entry name" value="Slg1/2_DUF7282"/>
</dbReference>
<dbReference type="RefSeq" id="WP_097378118.1">
    <property type="nucleotide sequence ID" value="NZ_NXNI01000001.1"/>
</dbReference>
<dbReference type="InterPro" id="IPR013783">
    <property type="entry name" value="Ig-like_fold"/>
</dbReference>
<protein>
    <recommendedName>
        <fullName evidence="2">DUF7282 domain-containing protein</fullName>
    </recommendedName>
</protein>
<dbReference type="Gene3D" id="2.60.40.10">
    <property type="entry name" value="Immunoglobulins"/>
    <property type="match status" value="1"/>
</dbReference>
<evidence type="ECO:0000256" key="1">
    <source>
        <dbReference type="SAM" id="MobiDB-lite"/>
    </source>
</evidence>
<feature type="compositionally biased region" description="Acidic residues" evidence="1">
    <location>
        <begin position="39"/>
        <end position="82"/>
    </location>
</feature>
<dbReference type="OrthoDB" id="239724at2157"/>